<dbReference type="AlphaFoldDB" id="A0A3L6PRU6"/>
<gene>
    <name evidence="3" type="ORF">C2845_PM14G07540</name>
</gene>
<dbReference type="STRING" id="4540.A0A3L6PRU6"/>
<name>A0A3L6PRU6_PANMI</name>
<dbReference type="Pfam" id="PF24818">
    <property type="entry name" value="PH_TRF2_HOY1"/>
    <property type="match status" value="1"/>
</dbReference>
<protein>
    <recommendedName>
        <fullName evidence="2">TRF2/HOY1 PH-like domain-containing protein</fullName>
    </recommendedName>
</protein>
<feature type="domain" description="TRF2/HOY1 PH-like" evidence="2">
    <location>
        <begin position="87"/>
        <end position="194"/>
    </location>
</feature>
<dbReference type="InterPro" id="IPR057939">
    <property type="entry name" value="TRF2_HOY1_PH"/>
</dbReference>
<dbReference type="EMBL" id="PQIB02000016">
    <property type="protein sequence ID" value="RLM61066.1"/>
    <property type="molecule type" value="Genomic_DNA"/>
</dbReference>
<dbReference type="OrthoDB" id="1516808at2759"/>
<evidence type="ECO:0000313" key="3">
    <source>
        <dbReference type="EMBL" id="RLM61066.1"/>
    </source>
</evidence>
<keyword evidence="4" id="KW-1185">Reference proteome</keyword>
<dbReference type="PANTHER" id="PTHR33494">
    <property type="entry name" value="OS02G0793800 PROTEIN"/>
    <property type="match status" value="1"/>
</dbReference>
<accession>A0A3L6PRU6</accession>
<dbReference type="PANTHER" id="PTHR33494:SF1">
    <property type="entry name" value="C2H2-TYPE DOMAIN-CONTAINING PROTEIN-RELATED"/>
    <property type="match status" value="1"/>
</dbReference>
<evidence type="ECO:0000313" key="4">
    <source>
        <dbReference type="Proteomes" id="UP000275267"/>
    </source>
</evidence>
<feature type="region of interest" description="Disordered" evidence="1">
    <location>
        <begin position="1"/>
        <end position="26"/>
    </location>
</feature>
<proteinExistence type="predicted"/>
<evidence type="ECO:0000259" key="2">
    <source>
        <dbReference type="Pfam" id="PF24818"/>
    </source>
</evidence>
<reference evidence="4" key="1">
    <citation type="journal article" date="2019" name="Nat. Commun.">
        <title>The genome of broomcorn millet.</title>
        <authorList>
            <person name="Zou C."/>
            <person name="Miki D."/>
            <person name="Li D."/>
            <person name="Tang Q."/>
            <person name="Xiao L."/>
            <person name="Rajput S."/>
            <person name="Deng P."/>
            <person name="Jia W."/>
            <person name="Huang R."/>
            <person name="Zhang M."/>
            <person name="Sun Y."/>
            <person name="Hu J."/>
            <person name="Fu X."/>
            <person name="Schnable P.S."/>
            <person name="Li F."/>
            <person name="Zhang H."/>
            <person name="Feng B."/>
            <person name="Zhu X."/>
            <person name="Liu R."/>
            <person name="Schnable J.C."/>
            <person name="Zhu J.-K."/>
            <person name="Zhang H."/>
        </authorList>
    </citation>
    <scope>NUCLEOTIDE SEQUENCE [LARGE SCALE GENOMIC DNA]</scope>
</reference>
<feature type="region of interest" description="Disordered" evidence="1">
    <location>
        <begin position="251"/>
        <end position="285"/>
    </location>
</feature>
<sequence length="609" mass="67236">MAPTKHLHALLGSPSPSSSSSEPCSKQIDHLENVRQDSLLELGRRIHVGWRKEPQRAWNHSGNKDGDEEVVEVSPSPNMLRLGSPPQLQWTSKYNGDLLAKFYYANRRLIWEIVNEGLKMKIEIDWENVATLKVTCPEGGTGTLEIMLSKRPRFLKETYQRRGRNTAWLSTIDFTGGQATIHRRHVLQCAPWILKKHILTLLSSNHRLYSLSQENTQRNPSNAQDLYRHNDYQQFGGQKLGVQLPMSASTNVVGRKHDGSQDSMPTLTPTSGAPSGDDPQEHRNMVNYSNSSLQTHPQNPYFEQWHSVSKVTGISSTQDLYRSCEFERQHFEDQISMSIGANVVGRNHYGSQDAMHTLIPSSGAPSGGLQHSDMLNISSGRIMNETTNDMVNPRKRRNLLTRMGTSADSQVRPEDVRKFVKDIFRSAKRPANPWVQQDYSVGSSSRNAMELELNHCAFNNTSTQTFEQINSATLPGNGVDATAAATVLERISHDLLDDDIDMELAGVAEVEHAVIMSAVNSLSNLLQQDPAPATVQSSQGSYAAAAPNVSAELATHSKSKVLVVAPDAGSSSVGGGSDNCLLPSTIVEDVPGELEPMEDTEMDLEYLSS</sequence>
<evidence type="ECO:0000256" key="1">
    <source>
        <dbReference type="SAM" id="MobiDB-lite"/>
    </source>
</evidence>
<dbReference type="Proteomes" id="UP000275267">
    <property type="component" value="Unassembled WGS sequence"/>
</dbReference>
<feature type="compositionally biased region" description="Polar residues" evidence="1">
    <location>
        <begin position="261"/>
        <end position="273"/>
    </location>
</feature>
<organism evidence="3 4">
    <name type="scientific">Panicum miliaceum</name>
    <name type="common">Proso millet</name>
    <name type="synonym">Broomcorn millet</name>
    <dbReference type="NCBI Taxonomy" id="4540"/>
    <lineage>
        <taxon>Eukaryota</taxon>
        <taxon>Viridiplantae</taxon>
        <taxon>Streptophyta</taxon>
        <taxon>Embryophyta</taxon>
        <taxon>Tracheophyta</taxon>
        <taxon>Spermatophyta</taxon>
        <taxon>Magnoliopsida</taxon>
        <taxon>Liliopsida</taxon>
        <taxon>Poales</taxon>
        <taxon>Poaceae</taxon>
        <taxon>PACMAD clade</taxon>
        <taxon>Panicoideae</taxon>
        <taxon>Panicodae</taxon>
        <taxon>Paniceae</taxon>
        <taxon>Panicinae</taxon>
        <taxon>Panicum</taxon>
        <taxon>Panicum sect. Panicum</taxon>
    </lineage>
</organism>
<comment type="caution">
    <text evidence="3">The sequence shown here is derived from an EMBL/GenBank/DDBJ whole genome shotgun (WGS) entry which is preliminary data.</text>
</comment>
<feature type="compositionally biased region" description="Low complexity" evidence="1">
    <location>
        <begin position="13"/>
        <end position="25"/>
    </location>
</feature>